<evidence type="ECO:0000256" key="1">
    <source>
        <dbReference type="SAM" id="MobiDB-lite"/>
    </source>
</evidence>
<feature type="compositionally biased region" description="Basic residues" evidence="1">
    <location>
        <begin position="230"/>
        <end position="246"/>
    </location>
</feature>
<dbReference type="AlphaFoldDB" id="B0XJT4"/>
<accession>B0XJT4</accession>
<dbReference type="InParanoid" id="B0XJT4"/>
<keyword evidence="4" id="KW-1185">Reference proteome</keyword>
<name>B0XJT4_CULQU</name>
<evidence type="ECO:0000313" key="3">
    <source>
        <dbReference type="EnsemblMetazoa" id="CPIJ019634-PA"/>
    </source>
</evidence>
<gene>
    <name evidence="3" type="primary">6053897</name>
    <name evidence="2" type="ORF">CpipJ_CPIJ019634</name>
</gene>
<dbReference type="EMBL" id="DS233602">
    <property type="protein sequence ID" value="EDS30706.1"/>
    <property type="molecule type" value="Genomic_DNA"/>
</dbReference>
<organism>
    <name type="scientific">Culex quinquefasciatus</name>
    <name type="common">Southern house mosquito</name>
    <name type="synonym">Culex pungens</name>
    <dbReference type="NCBI Taxonomy" id="7176"/>
    <lineage>
        <taxon>Eukaryota</taxon>
        <taxon>Metazoa</taxon>
        <taxon>Ecdysozoa</taxon>
        <taxon>Arthropoda</taxon>
        <taxon>Hexapoda</taxon>
        <taxon>Insecta</taxon>
        <taxon>Pterygota</taxon>
        <taxon>Neoptera</taxon>
        <taxon>Endopterygota</taxon>
        <taxon>Diptera</taxon>
        <taxon>Nematocera</taxon>
        <taxon>Culicoidea</taxon>
        <taxon>Culicidae</taxon>
        <taxon>Culicinae</taxon>
        <taxon>Culicini</taxon>
        <taxon>Culex</taxon>
        <taxon>Culex</taxon>
    </lineage>
</organism>
<feature type="compositionally biased region" description="Polar residues" evidence="1">
    <location>
        <begin position="181"/>
        <end position="193"/>
    </location>
</feature>
<dbReference type="KEGG" id="cqu:CpipJ_CPIJ019634"/>
<dbReference type="VEuPathDB" id="VectorBase:CPIJ019634"/>
<dbReference type="Proteomes" id="UP000002320">
    <property type="component" value="Unassembled WGS sequence"/>
</dbReference>
<dbReference type="OrthoDB" id="407555at2759"/>
<protein>
    <submittedName>
        <fullName evidence="2 3">Calmodulin-binding transcription activator</fullName>
    </submittedName>
</protein>
<dbReference type="HOGENOM" id="CLU_1086851_0_0_1"/>
<reference evidence="2" key="1">
    <citation type="submission" date="2007-03" db="EMBL/GenBank/DDBJ databases">
        <title>Annotation of Culex pipiens quinquefasciatus.</title>
        <authorList>
            <consortium name="The Broad Institute Genome Sequencing Platform"/>
            <person name="Atkinson P.W."/>
            <person name="Hemingway J."/>
            <person name="Christensen B.M."/>
            <person name="Higgs S."/>
            <person name="Kodira C."/>
            <person name="Hannick L."/>
            <person name="Megy K."/>
            <person name="O'Leary S."/>
            <person name="Pearson M."/>
            <person name="Haas B.J."/>
            <person name="Mauceli E."/>
            <person name="Wortman J.R."/>
            <person name="Lee N.H."/>
            <person name="Guigo R."/>
            <person name="Stanke M."/>
            <person name="Alvarado L."/>
            <person name="Amedeo P."/>
            <person name="Antoine C.H."/>
            <person name="Arensburger P."/>
            <person name="Bidwell S.L."/>
            <person name="Crawford M."/>
            <person name="Camaro F."/>
            <person name="Devon K."/>
            <person name="Engels R."/>
            <person name="Hammond M."/>
            <person name="Howarth C."/>
            <person name="Koehrsen M."/>
            <person name="Lawson D."/>
            <person name="Montgomery P."/>
            <person name="Nene V."/>
            <person name="Nusbaum C."/>
            <person name="Puiu D."/>
            <person name="Romero-Severson J."/>
            <person name="Severson D.W."/>
            <person name="Shumway M."/>
            <person name="Sisk P."/>
            <person name="Stolte C."/>
            <person name="Zeng Q."/>
            <person name="Eisenstadt E."/>
            <person name="Fraser-Liggett C."/>
            <person name="Strausberg R."/>
            <person name="Galagan J."/>
            <person name="Birren B."/>
            <person name="Collins F.H."/>
        </authorList>
    </citation>
    <scope>NUCLEOTIDE SEQUENCE [LARGE SCALE GENOMIC DNA]</scope>
    <source>
        <strain evidence="2">JHB</strain>
    </source>
</reference>
<evidence type="ECO:0000313" key="4">
    <source>
        <dbReference type="Proteomes" id="UP000002320"/>
    </source>
</evidence>
<evidence type="ECO:0000313" key="2">
    <source>
        <dbReference type="EMBL" id="EDS30706.1"/>
    </source>
</evidence>
<proteinExistence type="predicted"/>
<feature type="region of interest" description="Disordered" evidence="1">
    <location>
        <begin position="174"/>
        <end position="256"/>
    </location>
</feature>
<dbReference type="VEuPathDB" id="VectorBase:CQUJHB008288"/>
<reference evidence="3" key="2">
    <citation type="submission" date="2020-05" db="UniProtKB">
        <authorList>
            <consortium name="EnsemblMetazoa"/>
        </authorList>
    </citation>
    <scope>IDENTIFICATION</scope>
    <source>
        <strain evidence="3">JHB</strain>
    </source>
</reference>
<sequence>MFTFSLRAPHKQQQRQQLKVIESSAEESGKPLAGGGILLPVPTHRFIGQQDQSTASTEATEAEFLDPIDASVMFSDSPPTTQVFIGFLQTGANTFKKDFYNLKLTDREYRVLYEAAKCIHKSYKGRKSRIKEQDKMSKAAVKKVPNRWRSLGCHVWRERGSGQFFGGASRSTARYCKKQHSPQQQHHMNNQDGSSKEPSRSKPLWTPPESANKSKSRTDGDDFPPSTGKRANRRHPPVGTRTKCHSYRTGALIPLD</sequence>
<dbReference type="EnsemblMetazoa" id="CPIJ019634-RA">
    <property type="protein sequence ID" value="CPIJ019634-PA"/>
    <property type="gene ID" value="CPIJ019634"/>
</dbReference>